<feature type="compositionally biased region" description="Low complexity" evidence="1">
    <location>
        <begin position="50"/>
        <end position="59"/>
    </location>
</feature>
<evidence type="ECO:0000256" key="1">
    <source>
        <dbReference type="SAM" id="MobiDB-lite"/>
    </source>
</evidence>
<proteinExistence type="predicted"/>
<feature type="non-terminal residue" evidence="2">
    <location>
        <position position="71"/>
    </location>
</feature>
<dbReference type="Proteomes" id="UP000837857">
    <property type="component" value="Chromosome 27"/>
</dbReference>
<protein>
    <submittedName>
        <fullName evidence="2">Uncharacterized protein</fullName>
    </submittedName>
</protein>
<dbReference type="EMBL" id="OW152839">
    <property type="protein sequence ID" value="CAH2061152.1"/>
    <property type="molecule type" value="Genomic_DNA"/>
</dbReference>
<organism evidence="2 3">
    <name type="scientific">Iphiclides podalirius</name>
    <name type="common">scarce swallowtail</name>
    <dbReference type="NCBI Taxonomy" id="110791"/>
    <lineage>
        <taxon>Eukaryota</taxon>
        <taxon>Metazoa</taxon>
        <taxon>Ecdysozoa</taxon>
        <taxon>Arthropoda</taxon>
        <taxon>Hexapoda</taxon>
        <taxon>Insecta</taxon>
        <taxon>Pterygota</taxon>
        <taxon>Neoptera</taxon>
        <taxon>Endopterygota</taxon>
        <taxon>Lepidoptera</taxon>
        <taxon>Glossata</taxon>
        <taxon>Ditrysia</taxon>
        <taxon>Papilionoidea</taxon>
        <taxon>Papilionidae</taxon>
        <taxon>Papilioninae</taxon>
        <taxon>Iphiclides</taxon>
    </lineage>
</organism>
<name>A0ABN8INL1_9NEOP</name>
<feature type="region of interest" description="Disordered" evidence="1">
    <location>
        <begin position="27"/>
        <end position="59"/>
    </location>
</feature>
<evidence type="ECO:0000313" key="3">
    <source>
        <dbReference type="Proteomes" id="UP000837857"/>
    </source>
</evidence>
<sequence>MDVRGKVMHPRRVRTLDSRLSIHHPTEASCSRARTRPGNRAHHACPQFTRRSSSPSTPIASITSLVIPSTV</sequence>
<feature type="compositionally biased region" description="Basic residues" evidence="1">
    <location>
        <begin position="33"/>
        <end position="43"/>
    </location>
</feature>
<accession>A0ABN8INL1</accession>
<evidence type="ECO:0000313" key="2">
    <source>
        <dbReference type="EMBL" id="CAH2061152.1"/>
    </source>
</evidence>
<keyword evidence="3" id="KW-1185">Reference proteome</keyword>
<reference evidence="2" key="1">
    <citation type="submission" date="2022-03" db="EMBL/GenBank/DDBJ databases">
        <authorList>
            <person name="Martin H S."/>
        </authorList>
    </citation>
    <scope>NUCLEOTIDE SEQUENCE</scope>
</reference>
<gene>
    <name evidence="2" type="ORF">IPOD504_LOCUS11325</name>
</gene>